<dbReference type="Proteomes" id="UP000682843">
    <property type="component" value="Chromosome"/>
</dbReference>
<evidence type="ECO:0000313" key="1">
    <source>
        <dbReference type="EMBL" id="QUS40677.1"/>
    </source>
</evidence>
<gene>
    <name evidence="1" type="ORF">RPMA_18950</name>
</gene>
<evidence type="ECO:0000313" key="2">
    <source>
        <dbReference type="Proteomes" id="UP000682843"/>
    </source>
</evidence>
<dbReference type="EMBL" id="CP036498">
    <property type="protein sequence ID" value="QUS40677.1"/>
    <property type="molecule type" value="Genomic_DNA"/>
</dbReference>
<protein>
    <submittedName>
        <fullName evidence="1">DUF1376 domain-containing protein</fullName>
    </submittedName>
</protein>
<reference evidence="1 2" key="1">
    <citation type="submission" date="2019-02" db="EMBL/GenBank/DDBJ databases">
        <title>Emended description of the genus Rhodopseudomonas and description of Rhodopseudomonas albus sp. nov., a non-phototrophic, heavy-metal-tolerant bacterium isolated from garden soil.</title>
        <authorList>
            <person name="Bao Z."/>
            <person name="Cao W.W."/>
            <person name="Sato Y."/>
            <person name="Nishizawa T."/>
            <person name="Zhao J."/>
            <person name="Guo Y."/>
            <person name="Ohta H."/>
        </authorList>
    </citation>
    <scope>NUCLEOTIDE SEQUENCE [LARGE SCALE GENOMIC DNA]</scope>
    <source>
        <strain evidence="1 2">SK50-23</strain>
    </source>
</reference>
<dbReference type="InterPro" id="IPR010781">
    <property type="entry name" value="DUF1376"/>
</dbReference>
<proteinExistence type="predicted"/>
<keyword evidence="2" id="KW-1185">Reference proteome</keyword>
<organism evidence="1 2">
    <name type="scientific">Tardiphaga alba</name>
    <dbReference type="NCBI Taxonomy" id="340268"/>
    <lineage>
        <taxon>Bacteria</taxon>
        <taxon>Pseudomonadati</taxon>
        <taxon>Pseudomonadota</taxon>
        <taxon>Alphaproteobacteria</taxon>
        <taxon>Hyphomicrobiales</taxon>
        <taxon>Nitrobacteraceae</taxon>
        <taxon>Tardiphaga</taxon>
    </lineage>
</organism>
<sequence>MAKSPAIPLYTDAYLADTRHLTSAQHGAYLHLLMMAWRQPDCALPNNDETLSRWASMDLRTWLRNRDVVMAFWKVMPDGKWQQPTLRRTPSC</sequence>
<accession>A0ABX8AAF4</accession>
<dbReference type="Pfam" id="PF07120">
    <property type="entry name" value="DUF1376"/>
    <property type="match status" value="1"/>
</dbReference>
<name>A0ABX8AAF4_9BRAD</name>